<sequence length="59" mass="6607">MGLVDLSSLSAVKFHPDPEQKQDIELRADQFTCLVPPSQSILRITRDKMIINTPVQEGV</sequence>
<dbReference type="Gramene" id="ORUFI10G05190.1">
    <property type="protein sequence ID" value="ORUFI10G05190.1"/>
    <property type="gene ID" value="ORUFI10G05190"/>
</dbReference>
<evidence type="ECO:0000313" key="2">
    <source>
        <dbReference type="Proteomes" id="UP000008022"/>
    </source>
</evidence>
<dbReference type="Proteomes" id="UP000008022">
    <property type="component" value="Unassembled WGS sequence"/>
</dbReference>
<dbReference type="HOGENOM" id="CLU_2965020_0_0_1"/>
<evidence type="ECO:0000313" key="1">
    <source>
        <dbReference type="EnsemblPlants" id="ORUFI10G05190.1"/>
    </source>
</evidence>
<name>A0A0E0QX83_ORYRU</name>
<dbReference type="OMA" id="SILWITR"/>
<protein>
    <submittedName>
        <fullName evidence="1">Uncharacterized protein</fullName>
    </submittedName>
</protein>
<keyword evidence="2" id="KW-1185">Reference proteome</keyword>
<proteinExistence type="predicted"/>
<reference evidence="1" key="2">
    <citation type="submission" date="2015-06" db="UniProtKB">
        <authorList>
            <consortium name="EnsemblPlants"/>
        </authorList>
    </citation>
    <scope>IDENTIFICATION</scope>
</reference>
<accession>A0A0E0QX83</accession>
<reference evidence="2" key="1">
    <citation type="submission" date="2013-06" db="EMBL/GenBank/DDBJ databases">
        <authorList>
            <person name="Zhao Q."/>
        </authorList>
    </citation>
    <scope>NUCLEOTIDE SEQUENCE</scope>
    <source>
        <strain evidence="2">cv. W1943</strain>
    </source>
</reference>
<dbReference type="AlphaFoldDB" id="A0A0E0QX83"/>
<dbReference type="EnsemblPlants" id="ORUFI10G05190.1">
    <property type="protein sequence ID" value="ORUFI10G05190.1"/>
    <property type="gene ID" value="ORUFI10G05190"/>
</dbReference>
<organism evidence="1 2">
    <name type="scientific">Oryza rufipogon</name>
    <name type="common">Brownbeard rice</name>
    <name type="synonym">Asian wild rice</name>
    <dbReference type="NCBI Taxonomy" id="4529"/>
    <lineage>
        <taxon>Eukaryota</taxon>
        <taxon>Viridiplantae</taxon>
        <taxon>Streptophyta</taxon>
        <taxon>Embryophyta</taxon>
        <taxon>Tracheophyta</taxon>
        <taxon>Spermatophyta</taxon>
        <taxon>Magnoliopsida</taxon>
        <taxon>Liliopsida</taxon>
        <taxon>Poales</taxon>
        <taxon>Poaceae</taxon>
        <taxon>BOP clade</taxon>
        <taxon>Oryzoideae</taxon>
        <taxon>Oryzeae</taxon>
        <taxon>Oryzinae</taxon>
        <taxon>Oryza</taxon>
    </lineage>
</organism>